<feature type="domain" description="Methyltransferase" evidence="1">
    <location>
        <begin position="50"/>
        <end position="158"/>
    </location>
</feature>
<sequence>MAPSDLTFTTYTATQAQTYAQTRLSYPRKLYDTVINHHTSTGGNLNVLADVGCGPGRATRDLAASFKELAIGLDPGVEMIEAARRLCEESNHRGCRVEFAVCAAEDCARGIRDVLFTSNGVDGGEEGSVDLLTAAMAAHWFSMSEFWAQAARVVKPNGTVALWTCSSLYCHPSTPNAPAVQKVLFHLERDVLAPYELPSNRISRDMYTDLTLPWQVNKSLAESFPESAFVRLEWDKDGVLSDGNEFFSTTHEGKKGETTLNDLAASLGTASMVTRWRKANPDLVGTERDCVRKMCAEVKRAIGVSADENPTLKVGTSVVLLLFKRK</sequence>
<dbReference type="STRING" id="441959.B8MAI1"/>
<dbReference type="RefSeq" id="XP_002481397.1">
    <property type="nucleotide sequence ID" value="XM_002481352.1"/>
</dbReference>
<dbReference type="OMA" id="WTCASLY"/>
<gene>
    <name evidence="2" type="ORF">TSTA_112390</name>
</gene>
<dbReference type="VEuPathDB" id="FungiDB:TSTA_112390"/>
<dbReference type="CDD" id="cd02440">
    <property type="entry name" value="AdoMet_MTases"/>
    <property type="match status" value="1"/>
</dbReference>
<dbReference type="GeneID" id="8105704"/>
<keyword evidence="3" id="KW-1185">Reference proteome</keyword>
<proteinExistence type="predicted"/>
<dbReference type="InterPro" id="IPR029063">
    <property type="entry name" value="SAM-dependent_MTases_sf"/>
</dbReference>
<accession>B8MAI1</accession>
<dbReference type="Proteomes" id="UP000001745">
    <property type="component" value="Unassembled WGS sequence"/>
</dbReference>
<dbReference type="SUPFAM" id="SSF53335">
    <property type="entry name" value="S-adenosyl-L-methionine-dependent methyltransferases"/>
    <property type="match status" value="1"/>
</dbReference>
<dbReference type="PhylomeDB" id="B8MAI1"/>
<evidence type="ECO:0000259" key="1">
    <source>
        <dbReference type="Pfam" id="PF13649"/>
    </source>
</evidence>
<dbReference type="eggNOG" id="KOG3010">
    <property type="taxonomic scope" value="Eukaryota"/>
</dbReference>
<protein>
    <recommendedName>
        <fullName evidence="1">Methyltransferase domain-containing protein</fullName>
    </recommendedName>
</protein>
<dbReference type="InParanoid" id="B8MAI1"/>
<reference evidence="3" key="1">
    <citation type="journal article" date="2015" name="Genome Announc.">
        <title>Genome sequence of the AIDS-associated pathogen Penicillium marneffei (ATCC18224) and its near taxonomic relative Talaromyces stipitatus (ATCC10500).</title>
        <authorList>
            <person name="Nierman W.C."/>
            <person name="Fedorova-Abrams N.D."/>
            <person name="Andrianopoulos A."/>
        </authorList>
    </citation>
    <scope>NUCLEOTIDE SEQUENCE [LARGE SCALE GENOMIC DNA]</scope>
    <source>
        <strain evidence="3">ATCC 10500 / CBS 375.48 / QM 6759 / NRRL 1006</strain>
    </source>
</reference>
<dbReference type="InterPro" id="IPR051052">
    <property type="entry name" value="Diverse_substrate_MTase"/>
</dbReference>
<dbReference type="PANTHER" id="PTHR44942">
    <property type="entry name" value="METHYLTRANSF_11 DOMAIN-CONTAINING PROTEIN"/>
    <property type="match status" value="1"/>
</dbReference>
<dbReference type="AlphaFoldDB" id="B8MAI1"/>
<dbReference type="InterPro" id="IPR041698">
    <property type="entry name" value="Methyltransf_25"/>
</dbReference>
<dbReference type="OrthoDB" id="10027013at2759"/>
<dbReference type="Gene3D" id="3.40.50.150">
    <property type="entry name" value="Vaccinia Virus protein VP39"/>
    <property type="match status" value="1"/>
</dbReference>
<organism evidence="2 3">
    <name type="scientific">Talaromyces stipitatus (strain ATCC 10500 / CBS 375.48 / QM 6759 / NRRL 1006)</name>
    <name type="common">Penicillium stipitatum</name>
    <dbReference type="NCBI Taxonomy" id="441959"/>
    <lineage>
        <taxon>Eukaryota</taxon>
        <taxon>Fungi</taxon>
        <taxon>Dikarya</taxon>
        <taxon>Ascomycota</taxon>
        <taxon>Pezizomycotina</taxon>
        <taxon>Eurotiomycetes</taxon>
        <taxon>Eurotiomycetidae</taxon>
        <taxon>Eurotiales</taxon>
        <taxon>Trichocomaceae</taxon>
        <taxon>Talaromyces</taxon>
        <taxon>Talaromyces sect. Talaromyces</taxon>
    </lineage>
</organism>
<name>B8MAI1_TALSN</name>
<dbReference type="HOGENOM" id="CLU_049344_1_0_1"/>
<evidence type="ECO:0000313" key="3">
    <source>
        <dbReference type="Proteomes" id="UP000001745"/>
    </source>
</evidence>
<dbReference type="EMBL" id="EQ962655">
    <property type="protein sequence ID" value="EED17405.1"/>
    <property type="molecule type" value="Genomic_DNA"/>
</dbReference>
<dbReference type="Pfam" id="PF13649">
    <property type="entry name" value="Methyltransf_25"/>
    <property type="match status" value="1"/>
</dbReference>
<dbReference type="PANTHER" id="PTHR44942:SF10">
    <property type="entry name" value="METHYLTRANSFERASE TYPE 11 DOMAIN-CONTAINING PROTEIN"/>
    <property type="match status" value="1"/>
</dbReference>
<dbReference type="FunCoup" id="B8MAI1">
    <property type="interactions" value="785"/>
</dbReference>
<evidence type="ECO:0000313" key="2">
    <source>
        <dbReference type="EMBL" id="EED17405.1"/>
    </source>
</evidence>